<feature type="region of interest" description="Disordered" evidence="2">
    <location>
        <begin position="1"/>
        <end position="35"/>
    </location>
</feature>
<feature type="domain" description="F-box" evidence="3">
    <location>
        <begin position="417"/>
        <end position="461"/>
    </location>
</feature>
<feature type="region of interest" description="Disordered" evidence="2">
    <location>
        <begin position="77"/>
        <end position="102"/>
    </location>
</feature>
<gene>
    <name evidence="4" type="ORF">CHRIB12_LOCUS2516</name>
</gene>
<dbReference type="OrthoDB" id="21513at2759"/>
<protein>
    <recommendedName>
        <fullName evidence="1">Elongin-A</fullName>
    </recommendedName>
</protein>
<accession>A0A915YSG6</accession>
<evidence type="ECO:0000256" key="1">
    <source>
        <dbReference type="ARBA" id="ARBA00021346"/>
    </source>
</evidence>
<dbReference type="InterPro" id="IPR001810">
    <property type="entry name" value="F-box_dom"/>
</dbReference>
<dbReference type="Proteomes" id="UP000684084">
    <property type="component" value="Unassembled WGS sequence"/>
</dbReference>
<organism evidence="4 5">
    <name type="scientific">Rhizophagus irregularis</name>
    <dbReference type="NCBI Taxonomy" id="588596"/>
    <lineage>
        <taxon>Eukaryota</taxon>
        <taxon>Fungi</taxon>
        <taxon>Fungi incertae sedis</taxon>
        <taxon>Mucoromycota</taxon>
        <taxon>Glomeromycotina</taxon>
        <taxon>Glomeromycetes</taxon>
        <taxon>Glomerales</taxon>
        <taxon>Glomeraceae</taxon>
        <taxon>Rhizophagus</taxon>
    </lineage>
</organism>
<evidence type="ECO:0000256" key="2">
    <source>
        <dbReference type="SAM" id="MobiDB-lite"/>
    </source>
</evidence>
<feature type="compositionally biased region" description="Polar residues" evidence="2">
    <location>
        <begin position="1"/>
        <end position="33"/>
    </location>
</feature>
<sequence length="565" mass="64275">MEQNSKMPTRAGSSLKTSQSIPSQSTATVQTHDQGLIQKRFVFNEPLKFYKTKDMREHEEKSKMAVKTFWENLNNRPQKKYSNSKVSSRSSPSVLPAGTTSTESNLQSAVIKTIVQPLASDRPTAPLNSTRYIDTAFAKSATSKSTSFQSAKTTTTQKLAHNNKNKPTKVLEDLSYATADVQYKEPLKFYKTKDMREHKEKSKWVVQTFLENLNGRSKKSAQSNENTMESQYSTNVSTGVSNSLNLQTLSFQSGKEIPVRSTEQVNRASMFGNDKAIDHSNKESSSKPTSKALIHVNENRVTSVKFTESYASSSGSTVQRPMEISLLDTDHQLAKVSNKRKHSGDGEIGNNKLIKIAIPTIRKQKEFSTKINLPNRPAPQVNSNIQNIVSSGSSKSNGVKSLVQLCTMTLVSNKHRLYKLGDTPYHLLEPILKFCTDEELRQLEEVNSRLINEDMELWKRFLQQKLPDQPFPDNPEDYRMIYLNIIDKEKEKKERIIGNLRRAMANEKAKKEARQVKMLLVAPREPKRKPSGYQKLTPLQKIRREMIRGGYVMFPHRNYLRSYQI</sequence>
<dbReference type="GO" id="GO:0070449">
    <property type="term" value="C:elongin complex"/>
    <property type="evidence" value="ECO:0007669"/>
    <property type="project" value="InterPro"/>
</dbReference>
<dbReference type="EMBL" id="CAGKOT010000003">
    <property type="protein sequence ID" value="CAB5325058.1"/>
    <property type="molecule type" value="Genomic_DNA"/>
</dbReference>
<dbReference type="VEuPathDB" id="FungiDB:RhiirFUN_005406"/>
<reference evidence="4" key="1">
    <citation type="submission" date="2020-05" db="EMBL/GenBank/DDBJ databases">
        <authorList>
            <person name="Rincon C."/>
            <person name="Sanders R I."/>
            <person name="Robbins C."/>
            <person name="Chaturvedi A."/>
        </authorList>
    </citation>
    <scope>NUCLEOTIDE SEQUENCE</scope>
    <source>
        <strain evidence="4">CHB12</strain>
    </source>
</reference>
<dbReference type="GO" id="GO:0006368">
    <property type="term" value="P:transcription elongation by RNA polymerase II"/>
    <property type="evidence" value="ECO:0007669"/>
    <property type="project" value="InterPro"/>
</dbReference>
<dbReference type="PROSITE" id="PS50181">
    <property type="entry name" value="FBOX"/>
    <property type="match status" value="1"/>
</dbReference>
<dbReference type="InterPro" id="IPR010684">
    <property type="entry name" value="RNA_pol_II_trans_fac_SIII_A"/>
</dbReference>
<comment type="caution">
    <text evidence="4">The sequence shown here is derived from an EMBL/GenBank/DDBJ whole genome shotgun (WGS) entry which is preliminary data.</text>
</comment>
<evidence type="ECO:0000259" key="3">
    <source>
        <dbReference type="PROSITE" id="PS50181"/>
    </source>
</evidence>
<proteinExistence type="predicted"/>
<name>A0A915YSG6_9GLOM</name>
<dbReference type="AlphaFoldDB" id="A0A915YSG6"/>
<feature type="compositionally biased region" description="Low complexity" evidence="2">
    <location>
        <begin position="80"/>
        <end position="93"/>
    </location>
</feature>
<dbReference type="PANTHER" id="PTHR15141">
    <property type="entry name" value="TRANSCRIPTION ELONGATION FACTOR B POLYPEPTIDE 3"/>
    <property type="match status" value="1"/>
</dbReference>
<dbReference type="InterPro" id="IPR051870">
    <property type="entry name" value="Elongin-A_domain"/>
</dbReference>
<dbReference type="Pfam" id="PF06881">
    <property type="entry name" value="Elongin_A"/>
    <property type="match status" value="1"/>
</dbReference>
<evidence type="ECO:0000313" key="5">
    <source>
        <dbReference type="Proteomes" id="UP000684084"/>
    </source>
</evidence>
<dbReference type="PANTHER" id="PTHR15141:SF76">
    <property type="entry name" value="TRANSCRIPTION ELONGATION FACTOR B POLYPEPTIDE 3"/>
    <property type="match status" value="1"/>
</dbReference>
<evidence type="ECO:0000313" key="4">
    <source>
        <dbReference type="EMBL" id="CAB5325058.1"/>
    </source>
</evidence>